<evidence type="ECO:0000313" key="3">
    <source>
        <dbReference type="WBParaSite" id="BTMF_0000193001-mRNA-1"/>
    </source>
</evidence>
<dbReference type="WBParaSite" id="BTMF_0000193001-mRNA-1">
    <property type="protein sequence ID" value="BTMF_0000193001-mRNA-1"/>
    <property type="gene ID" value="BTMF_0000193001"/>
</dbReference>
<reference evidence="1 2" key="2">
    <citation type="submission" date="2018-11" db="EMBL/GenBank/DDBJ databases">
        <authorList>
            <consortium name="Pathogen Informatics"/>
        </authorList>
    </citation>
    <scope>NUCLEOTIDE SEQUENCE [LARGE SCALE GENOMIC DNA]</scope>
</reference>
<organism evidence="3">
    <name type="scientific">Brugia timori</name>
    <dbReference type="NCBI Taxonomy" id="42155"/>
    <lineage>
        <taxon>Eukaryota</taxon>
        <taxon>Metazoa</taxon>
        <taxon>Ecdysozoa</taxon>
        <taxon>Nematoda</taxon>
        <taxon>Chromadorea</taxon>
        <taxon>Rhabditida</taxon>
        <taxon>Spirurina</taxon>
        <taxon>Spiruromorpha</taxon>
        <taxon>Filarioidea</taxon>
        <taxon>Onchocercidae</taxon>
        <taxon>Brugia</taxon>
    </lineage>
</organism>
<keyword evidence="2" id="KW-1185">Reference proteome</keyword>
<name>A0A0R3Q6H9_9BILA</name>
<sequence length="39" mass="4664">MFVMRVSGGIIIQPGQEMMPQQGHYMIQQQQWPQMQPRF</sequence>
<reference evidence="3" key="1">
    <citation type="submission" date="2017-02" db="UniProtKB">
        <authorList>
            <consortium name="WormBaseParasite"/>
        </authorList>
    </citation>
    <scope>IDENTIFICATION</scope>
</reference>
<gene>
    <name evidence="1" type="ORF">BTMF_LOCUS1261</name>
</gene>
<accession>A0A0R3Q6H9</accession>
<evidence type="ECO:0000313" key="1">
    <source>
        <dbReference type="EMBL" id="VDO09827.1"/>
    </source>
</evidence>
<dbReference type="Proteomes" id="UP000280834">
    <property type="component" value="Unassembled WGS sequence"/>
</dbReference>
<dbReference type="AlphaFoldDB" id="A0A0R3Q6H9"/>
<evidence type="ECO:0000313" key="2">
    <source>
        <dbReference type="Proteomes" id="UP000280834"/>
    </source>
</evidence>
<protein>
    <submittedName>
        <fullName evidence="3">MEIS1</fullName>
    </submittedName>
</protein>
<proteinExistence type="predicted"/>
<dbReference type="EMBL" id="UZAG01000882">
    <property type="protein sequence ID" value="VDO09827.1"/>
    <property type="molecule type" value="Genomic_DNA"/>
</dbReference>